<keyword evidence="3" id="KW-0862">Zinc</keyword>
<organism evidence="5 6">
    <name type="scientific">Arctia plantaginis</name>
    <name type="common">Wood tiger moth</name>
    <name type="synonym">Phalaena plantaginis</name>
    <dbReference type="NCBI Taxonomy" id="874455"/>
    <lineage>
        <taxon>Eukaryota</taxon>
        <taxon>Metazoa</taxon>
        <taxon>Ecdysozoa</taxon>
        <taxon>Arthropoda</taxon>
        <taxon>Hexapoda</taxon>
        <taxon>Insecta</taxon>
        <taxon>Pterygota</taxon>
        <taxon>Neoptera</taxon>
        <taxon>Endopterygota</taxon>
        <taxon>Lepidoptera</taxon>
        <taxon>Glossata</taxon>
        <taxon>Ditrysia</taxon>
        <taxon>Noctuoidea</taxon>
        <taxon>Erebidae</taxon>
        <taxon>Arctiinae</taxon>
        <taxon>Arctia</taxon>
    </lineage>
</organism>
<evidence type="ECO:0000256" key="3">
    <source>
        <dbReference type="ARBA" id="ARBA00022833"/>
    </source>
</evidence>
<dbReference type="OrthoDB" id="7490542at2759"/>
<dbReference type="EMBL" id="CADEBD010000348">
    <property type="protein sequence ID" value="CAB3250357.1"/>
    <property type="molecule type" value="Genomic_DNA"/>
</dbReference>
<protein>
    <recommendedName>
        <fullName evidence="4">FLYWCH-type domain-containing protein</fullName>
    </recommendedName>
</protein>
<evidence type="ECO:0000313" key="6">
    <source>
        <dbReference type="Proteomes" id="UP000494256"/>
    </source>
</evidence>
<dbReference type="InterPro" id="IPR007588">
    <property type="entry name" value="Znf_FLYWCH"/>
</dbReference>
<comment type="caution">
    <text evidence="5">The sequence shown here is derived from an EMBL/GenBank/DDBJ whole genome shotgun (WGS) entry which is preliminary data.</text>
</comment>
<feature type="domain" description="FLYWCH-type" evidence="4">
    <location>
        <begin position="120"/>
        <end position="181"/>
    </location>
</feature>
<reference evidence="5 6" key="1">
    <citation type="submission" date="2020-04" db="EMBL/GenBank/DDBJ databases">
        <authorList>
            <person name="Wallbank WR R."/>
            <person name="Pardo Diaz C."/>
            <person name="Kozak K."/>
            <person name="Martin S."/>
            <person name="Jiggins C."/>
            <person name="Moest M."/>
            <person name="Warren A I."/>
            <person name="Byers J.R.P. K."/>
            <person name="Montejo-Kovacevich G."/>
            <person name="Yen C E."/>
        </authorList>
    </citation>
    <scope>NUCLEOTIDE SEQUENCE [LARGE SCALE GENOMIC DNA]</scope>
</reference>
<keyword evidence="2" id="KW-0863">Zinc-finger</keyword>
<accession>A0A8S1AT48</accession>
<dbReference type="Gene3D" id="2.20.25.240">
    <property type="match status" value="1"/>
</dbReference>
<keyword evidence="1" id="KW-0479">Metal-binding</keyword>
<name>A0A8S1AT48_ARCPL</name>
<evidence type="ECO:0000256" key="2">
    <source>
        <dbReference type="ARBA" id="ARBA00022771"/>
    </source>
</evidence>
<proteinExistence type="predicted"/>
<gene>
    <name evidence="5" type="ORF">APLA_LOCUS13070</name>
</gene>
<evidence type="ECO:0000259" key="4">
    <source>
        <dbReference type="Pfam" id="PF04500"/>
    </source>
</evidence>
<dbReference type="Pfam" id="PF04500">
    <property type="entry name" value="FLYWCH"/>
    <property type="match status" value="1"/>
</dbReference>
<evidence type="ECO:0000256" key="1">
    <source>
        <dbReference type="ARBA" id="ARBA00022723"/>
    </source>
</evidence>
<evidence type="ECO:0000313" key="5">
    <source>
        <dbReference type="EMBL" id="CAB3250357.1"/>
    </source>
</evidence>
<sequence length="217" mass="24554">MRHPKGRRFVGDVQVERDFLDLLETFEVALSEEAANNEIQNLQNSLDLGNMNFEESANLEAVNSQESTNSRAENFQRPANSMIAISQRPANVEGTNFQEPAILANNGSRSNSSSPVRVTYVYSRRGKKLVLTESGFTYCYHATHRQNKMHWVCSTHYSRGCRADVRIQGDIILEEKNTHKHRPRTVNWLNERPMNYLNVSAPPIHTAEPTAGTSNGH</sequence>
<dbReference type="Proteomes" id="UP000494256">
    <property type="component" value="Unassembled WGS sequence"/>
</dbReference>
<dbReference type="AlphaFoldDB" id="A0A8S1AT48"/>
<dbReference type="GO" id="GO:0008270">
    <property type="term" value="F:zinc ion binding"/>
    <property type="evidence" value="ECO:0007669"/>
    <property type="project" value="UniProtKB-KW"/>
</dbReference>